<evidence type="ECO:0000313" key="4">
    <source>
        <dbReference type="Proteomes" id="UP001549164"/>
    </source>
</evidence>
<dbReference type="PANTHER" id="PTHR35037">
    <property type="entry name" value="C-TERMINAL REGION OF AIDA-LIKE PROTEIN"/>
    <property type="match status" value="1"/>
</dbReference>
<name>A0ABV2ICL9_9HYPH</name>
<evidence type="ECO:0000313" key="3">
    <source>
        <dbReference type="EMBL" id="MET3600675.1"/>
    </source>
</evidence>
<dbReference type="PANTHER" id="PTHR35037:SF3">
    <property type="entry name" value="C-TERMINAL REGION OF AIDA-LIKE PROTEIN"/>
    <property type="match status" value="1"/>
</dbReference>
<dbReference type="InterPro" id="IPR005546">
    <property type="entry name" value="Autotransporte_beta"/>
</dbReference>
<dbReference type="InterPro" id="IPR051551">
    <property type="entry name" value="Autotransporter_adhesion"/>
</dbReference>
<dbReference type="Proteomes" id="UP001549164">
    <property type="component" value="Unassembled WGS sequence"/>
</dbReference>
<comment type="caution">
    <text evidence="3">The sequence shown here is derived from an EMBL/GenBank/DDBJ whole genome shotgun (WGS) entry which is preliminary data.</text>
</comment>
<organism evidence="3 4">
    <name type="scientific">Martelella mangrovi</name>
    <dbReference type="NCBI Taxonomy" id="1397477"/>
    <lineage>
        <taxon>Bacteria</taxon>
        <taxon>Pseudomonadati</taxon>
        <taxon>Pseudomonadota</taxon>
        <taxon>Alphaproteobacteria</taxon>
        <taxon>Hyphomicrobiales</taxon>
        <taxon>Aurantimonadaceae</taxon>
        <taxon>Martelella</taxon>
    </lineage>
</organism>
<dbReference type="Gene3D" id="2.40.128.130">
    <property type="entry name" value="Autotransporter beta-domain"/>
    <property type="match status" value="1"/>
</dbReference>
<evidence type="ECO:0000259" key="2">
    <source>
        <dbReference type="PROSITE" id="PS51208"/>
    </source>
</evidence>
<keyword evidence="4" id="KW-1185">Reference proteome</keyword>
<dbReference type="EMBL" id="JBEPLY010000008">
    <property type="protein sequence ID" value="MET3600675.1"/>
    <property type="molecule type" value="Genomic_DNA"/>
</dbReference>
<keyword evidence="1" id="KW-0732">Signal</keyword>
<dbReference type="SUPFAM" id="SSF103515">
    <property type="entry name" value="Autotransporter"/>
    <property type="match status" value="1"/>
</dbReference>
<feature type="domain" description="Autotransporter" evidence="2">
    <location>
        <begin position="1082"/>
        <end position="1365"/>
    </location>
</feature>
<proteinExistence type="predicted"/>
<protein>
    <submittedName>
        <fullName evidence="3">Outer membrane autotransporter protein</fullName>
    </submittedName>
</protein>
<dbReference type="SMART" id="SM00869">
    <property type="entry name" value="Autotransporter"/>
    <property type="match status" value="1"/>
</dbReference>
<feature type="signal peptide" evidence="1">
    <location>
        <begin position="1"/>
        <end position="38"/>
    </location>
</feature>
<sequence>MAHLCAKYFNNLRANCAWYPVSALALATAFATGGVAEAANECGAPAGSSVTCTAPSYPNGIDYHGSTPLTMTVNTPSGTIGGGGINNVSSDTAIVQGTNVGTVTLTSASAGIDAYVNSATSTGAAMGVLASGSISTSTSRIHGLIIQTSGLGDATAQMTGGSITTDYARSYGLYALSANASTTGTVTSEMSGGSITTTGDSSVGVVATSSGLGLTQAIISGGSISTAADDAYGVISSAGYNAASTAEVLVKMTGGTVSTNGASAHGLFAQHLGSGDAVITMTGGAINMMQTTGNAHALYSSSSGAGDATVNMSGGTIVSTSINTSAILAQAQQGNAHVVISGTASVTSNSTTDPTANQFGVSADSYGPGEALVEMSGGHVEAWRRPVQANVHSTSASSDAVIKFTGGTVISESDYALTTGNFGSGDSIVTMDDSDGPSNITVGQNFAPSPSGCCNAPWGVNASISNGGTGSAYASLSGGLDTATIDVYQKSGEAYGIIAFVNSSVATGSATAVMNGGTITLYGDPAGSLAIGMATYNYGTGDAFAYVNGGKIIVGDHATAGVYVTGGANVLAKMTGGEINVLSSTDNAGIVNNHKSYGLGAIAQSTAEYSNRAEMTGGTINASGYGSIGVLAYNYTSGISEFSLTGGTINMTGDGLAAIGFSDHTTDGYVANIATVTIGPDMVIDASASSFGYALWSADPSGDNNIALTTAGSVAGDAVMGGGSSTFTLSGGSWTGDIYGDFDPDNPIPGLATPVQGADNFIWTGGTLNSGFYGQGGNDTATISVPNSPSFAAAIFDGGEDGGAPESEVSSDSDTITFIGDNDGVVGNNIRHWEKLTVDNNASIAFADSSLTLDGYDGGNVNDMGLASIIGGATLTAGAGLGQSFTLNANLANSGMLSMQDGAYGGNILIAGDYESDGGQLGIDVDYYDLQSDVLTFGGAIGGLTDIVINDIGSRATFGAVLVADTTNATAIDRNEFTLEVANQTASGLYAYSIYYNLTGDPAIGSTPGLYLYADPDQIQPYVPLYEGYQSVLLEMNTLPTMRQRVGKRYWLYDDMAVAPMLTPKDEGYYADPMVAAGPTRATPAFDAVWGRIDGDFSHLDPSSTIVGYDYDLSQFEMQAGVDGLFMDNDNGRLIAGLTAHYVTGEAKFASRHGDSSMHPDGYGIGATATWFSDNGFYTDAQAAATWYLSELKAESLARGVDDTDAFGYALSLEAGRQFGFSNDLIATPQAQLVYSAVDVDSFTGAYSDDITFETGESLTARLGFALERESHWRNDEGLIRKGNIYGIANVYYEFMGETKAQLEGLYDIASELDNWTGEIGFGGAYDWADNGGRLYSIYAEVTASTGFDSGSYGYGGNLGLKVRW</sequence>
<dbReference type="NCBIfam" id="TIGR01414">
    <property type="entry name" value="autotrans_barl"/>
    <property type="match status" value="1"/>
</dbReference>
<reference evidence="3 4" key="1">
    <citation type="submission" date="2024-06" db="EMBL/GenBank/DDBJ databases">
        <title>Genomic Encyclopedia of Type Strains, Phase IV (KMG-IV): sequencing the most valuable type-strain genomes for metagenomic binning, comparative biology and taxonomic classification.</title>
        <authorList>
            <person name="Goeker M."/>
        </authorList>
    </citation>
    <scope>NUCLEOTIDE SEQUENCE [LARGE SCALE GENOMIC DNA]</scope>
    <source>
        <strain evidence="3 4">DSM 28102</strain>
    </source>
</reference>
<gene>
    <name evidence="3" type="ORF">ABID12_002625</name>
</gene>
<evidence type="ECO:0000256" key="1">
    <source>
        <dbReference type="SAM" id="SignalP"/>
    </source>
</evidence>
<accession>A0ABV2ICL9</accession>
<feature type="chain" id="PRO_5046593086" evidence="1">
    <location>
        <begin position="39"/>
        <end position="1365"/>
    </location>
</feature>
<dbReference type="InterPro" id="IPR006315">
    <property type="entry name" value="OM_autotransptr_brl_dom"/>
</dbReference>
<dbReference type="PROSITE" id="PS51208">
    <property type="entry name" value="AUTOTRANSPORTER"/>
    <property type="match status" value="1"/>
</dbReference>
<dbReference type="InterPro" id="IPR036709">
    <property type="entry name" value="Autotransporte_beta_dom_sf"/>
</dbReference>
<dbReference type="RefSeq" id="WP_354434558.1">
    <property type="nucleotide sequence ID" value="NZ_JBEPLY010000008.1"/>
</dbReference>
<dbReference type="Pfam" id="PF03797">
    <property type="entry name" value="Autotransporter"/>
    <property type="match status" value="1"/>
</dbReference>